<proteinExistence type="predicted"/>
<protein>
    <recommendedName>
        <fullName evidence="2">Peptidase S9 prolyl oligopeptidase catalytic domain-containing protein</fullName>
    </recommendedName>
</protein>
<accession>A0A1C3TLJ7</accession>
<keyword evidence="1" id="KW-0378">Hydrolase</keyword>
<dbReference type="AlphaFoldDB" id="A0A1C3TLJ7"/>
<dbReference type="GO" id="GO:0006508">
    <property type="term" value="P:proteolysis"/>
    <property type="evidence" value="ECO:0007669"/>
    <property type="project" value="InterPro"/>
</dbReference>
<dbReference type="SUPFAM" id="SSF53474">
    <property type="entry name" value="alpha/beta-Hydrolases"/>
    <property type="match status" value="1"/>
</dbReference>
<dbReference type="InterPro" id="IPR001375">
    <property type="entry name" value="Peptidase_S9_cat"/>
</dbReference>
<evidence type="ECO:0000259" key="2">
    <source>
        <dbReference type="Pfam" id="PF00326"/>
    </source>
</evidence>
<dbReference type="Pfam" id="PF00326">
    <property type="entry name" value="Peptidase_S9"/>
    <property type="match status" value="1"/>
</dbReference>
<feature type="domain" description="Peptidase S9 prolyl oligopeptidase catalytic" evidence="2">
    <location>
        <begin position="181"/>
        <end position="347"/>
    </location>
</feature>
<dbReference type="Gene3D" id="3.40.50.1820">
    <property type="entry name" value="alpha/beta hydrolase"/>
    <property type="match status" value="1"/>
</dbReference>
<evidence type="ECO:0000256" key="1">
    <source>
        <dbReference type="ARBA" id="ARBA00022801"/>
    </source>
</evidence>
<dbReference type="InterPro" id="IPR029058">
    <property type="entry name" value="AB_hydrolase_fold"/>
</dbReference>
<evidence type="ECO:0000313" key="4">
    <source>
        <dbReference type="Proteomes" id="UP000093071"/>
    </source>
</evidence>
<dbReference type="Proteomes" id="UP000093071">
    <property type="component" value="Chromosome I"/>
</dbReference>
<dbReference type="GO" id="GO:0004252">
    <property type="term" value="F:serine-type endopeptidase activity"/>
    <property type="evidence" value="ECO:0007669"/>
    <property type="project" value="TreeGrafter"/>
</dbReference>
<name>A0A1C3TLJ7_XANCT</name>
<sequence>MDFGKNPHICKEFCVRGRRRRSLADADNADKLFYRDAQGGDWRLLNDQNLSHHAEWPIGFSENGRTAYLQVQQDKGSDAIVAWNVDSNERKEMARDALADRYRIMYRHGTRIPVGIQVLADKPRSLFFDPTSPEAKTQRSLEAAFPGQAVYVISSTRDGRLNLVQVQSGRNPGEFYLFDTVAKDVTDATRWAIARGIADPARICMYGASYGAYALLMGVAREPSLYRCAAGDVGVYDLPMMYVRGDAQKRDSSQNFLREWMGAGSELAAVSPVNLADKSKVPVFIAAGGEDETAPIEHSKKMEAALKKAGVPVETLYVPTEGHGFYTEEHRREFYTRRLAFLSRSLGGAQAAPAPAR</sequence>
<gene>
    <name evidence="3" type="ORF">BN444_02449</name>
</gene>
<dbReference type="EMBL" id="LT604072">
    <property type="protein sequence ID" value="SCB04076.1"/>
    <property type="molecule type" value="Genomic_DNA"/>
</dbReference>
<reference evidence="4" key="1">
    <citation type="submission" date="2016-07" db="EMBL/GenBank/DDBJ databases">
        <authorList>
            <person name="Jaenicke Sebastian"/>
        </authorList>
    </citation>
    <scope>NUCLEOTIDE SEQUENCE [LARGE SCALE GENOMIC DNA]</scope>
</reference>
<dbReference type="PATRIC" id="fig|1261556.5.peg.1368"/>
<evidence type="ECO:0000313" key="3">
    <source>
        <dbReference type="EMBL" id="SCB04076.1"/>
    </source>
</evidence>
<dbReference type="PANTHER" id="PTHR42776">
    <property type="entry name" value="SERINE PEPTIDASE S9 FAMILY MEMBER"/>
    <property type="match status" value="1"/>
</dbReference>
<dbReference type="PANTHER" id="PTHR42776:SF27">
    <property type="entry name" value="DIPEPTIDYL PEPTIDASE FAMILY MEMBER 6"/>
    <property type="match status" value="1"/>
</dbReference>
<organism evidence="3 4">
    <name type="scientific">Xanthomonas translucens pv. translucens DSM 18974</name>
    <dbReference type="NCBI Taxonomy" id="1261556"/>
    <lineage>
        <taxon>Bacteria</taxon>
        <taxon>Pseudomonadati</taxon>
        <taxon>Pseudomonadota</taxon>
        <taxon>Gammaproteobacteria</taxon>
        <taxon>Lysobacterales</taxon>
        <taxon>Lysobacteraceae</taxon>
        <taxon>Xanthomonas</taxon>
        <taxon>Xanthomonas translucens group</taxon>
    </lineage>
</organism>